<dbReference type="SUPFAM" id="SSF53098">
    <property type="entry name" value="Ribonuclease H-like"/>
    <property type="match status" value="1"/>
</dbReference>
<dbReference type="Proteomes" id="UP000007875">
    <property type="component" value="Unassembled WGS sequence"/>
</dbReference>
<evidence type="ECO:0000313" key="3">
    <source>
        <dbReference type="Proteomes" id="UP000007875"/>
    </source>
</evidence>
<dbReference type="STRING" id="51511.ENSCSAVP00000018058"/>
<dbReference type="InterPro" id="IPR012337">
    <property type="entry name" value="RNaseH-like_sf"/>
</dbReference>
<keyword evidence="3" id="KW-1185">Reference proteome</keyword>
<dbReference type="GeneTree" id="ENSGT00940000156226"/>
<feature type="region of interest" description="Disordered" evidence="1">
    <location>
        <begin position="284"/>
        <end position="307"/>
    </location>
</feature>
<dbReference type="InterPro" id="IPR030559">
    <property type="entry name" value="PolZ_Rev3"/>
</dbReference>
<reference evidence="2" key="3">
    <citation type="submission" date="2025-09" db="UniProtKB">
        <authorList>
            <consortium name="Ensembl"/>
        </authorList>
    </citation>
    <scope>IDENTIFICATION</scope>
</reference>
<protein>
    <recommendedName>
        <fullName evidence="4">DNA-directed DNA polymerase family B exonuclease domain-containing protein</fullName>
    </recommendedName>
</protein>
<dbReference type="PANTHER" id="PTHR45812">
    <property type="entry name" value="DNA POLYMERASE ZETA CATALYTIC SUBUNIT"/>
    <property type="match status" value="1"/>
</dbReference>
<dbReference type="GO" id="GO:0016035">
    <property type="term" value="C:zeta DNA polymerase complex"/>
    <property type="evidence" value="ECO:0007669"/>
    <property type="project" value="InterPro"/>
</dbReference>
<reference evidence="2" key="2">
    <citation type="submission" date="2025-08" db="UniProtKB">
        <authorList>
            <consortium name="Ensembl"/>
        </authorList>
    </citation>
    <scope>IDENTIFICATION</scope>
</reference>
<sequence length="374" mass="41714">MKIYLYAPGSIKRASDVLQNGSVMQRVFQPHEAHVPYILQVFMDYNLHGMNLIHVRSCCFRTPLGKPVGPVVLQRINPPTEVATKEEKSEQAGLLSTSQVQNFNWNAYKDARDASASSGHEDSVASPSAPNKICCSQTCSDVLSRTIGDHSFSGSNDTNVPNASACPLHVMWTKDTIPNLALLRPDVVERQSICDLEIDVIGAEILNRNELSTASGRNPGIASIWADEKLRRKNQMGSSQIVLNKSQDPRSNLDVNDREAKCIYDLNIAVDKYYTENADRTQLDCSHEVRNPSSQPPHDEEMKSEDSISDEELFKMLAAMDSVRPKEKQPLIASQHSATYNDSSDDETTNGQREREKKLTNESYVMTQPWESGI</sequence>
<dbReference type="AlphaFoldDB" id="H2ZKE2"/>
<dbReference type="HOGENOM" id="CLU_740894_0_0_1"/>
<feature type="region of interest" description="Disordered" evidence="1">
    <location>
        <begin position="321"/>
        <end position="374"/>
    </location>
</feature>
<feature type="compositionally biased region" description="Polar residues" evidence="1">
    <location>
        <begin position="361"/>
        <end position="374"/>
    </location>
</feature>
<dbReference type="GO" id="GO:0005634">
    <property type="term" value="C:nucleus"/>
    <property type="evidence" value="ECO:0007669"/>
    <property type="project" value="TreeGrafter"/>
</dbReference>
<dbReference type="GO" id="GO:0042276">
    <property type="term" value="P:error-prone translesion synthesis"/>
    <property type="evidence" value="ECO:0007669"/>
    <property type="project" value="TreeGrafter"/>
</dbReference>
<feature type="compositionally biased region" description="Basic and acidic residues" evidence="1">
    <location>
        <begin position="297"/>
        <end position="306"/>
    </location>
</feature>
<proteinExistence type="predicted"/>
<dbReference type="GO" id="GO:0003887">
    <property type="term" value="F:DNA-directed DNA polymerase activity"/>
    <property type="evidence" value="ECO:0007669"/>
    <property type="project" value="TreeGrafter"/>
</dbReference>
<evidence type="ECO:0000313" key="2">
    <source>
        <dbReference type="Ensembl" id="ENSCSAVP00000018058.1"/>
    </source>
</evidence>
<dbReference type="GO" id="GO:0000724">
    <property type="term" value="P:double-strand break repair via homologous recombination"/>
    <property type="evidence" value="ECO:0007669"/>
    <property type="project" value="TreeGrafter"/>
</dbReference>
<dbReference type="Gene3D" id="3.30.342.10">
    <property type="entry name" value="DNA Polymerase, chain B, domain 1"/>
    <property type="match status" value="1"/>
</dbReference>
<dbReference type="eggNOG" id="KOG0968">
    <property type="taxonomic scope" value="Eukaryota"/>
</dbReference>
<evidence type="ECO:0000256" key="1">
    <source>
        <dbReference type="SAM" id="MobiDB-lite"/>
    </source>
</evidence>
<reference evidence="3" key="1">
    <citation type="submission" date="2003-08" db="EMBL/GenBank/DDBJ databases">
        <authorList>
            <person name="Birren B."/>
            <person name="Nusbaum C."/>
            <person name="Abebe A."/>
            <person name="Abouelleil A."/>
            <person name="Adekoya E."/>
            <person name="Ait-zahra M."/>
            <person name="Allen N."/>
            <person name="Allen T."/>
            <person name="An P."/>
            <person name="Anderson M."/>
            <person name="Anderson S."/>
            <person name="Arachchi H."/>
            <person name="Armbruster J."/>
            <person name="Bachantsang P."/>
            <person name="Baldwin J."/>
            <person name="Barry A."/>
            <person name="Bayul T."/>
            <person name="Blitshsteyn B."/>
            <person name="Bloom T."/>
            <person name="Blye J."/>
            <person name="Boguslavskiy L."/>
            <person name="Borowsky M."/>
            <person name="Boukhgalter B."/>
            <person name="Brunache A."/>
            <person name="Butler J."/>
            <person name="Calixte N."/>
            <person name="Calvo S."/>
            <person name="Camarata J."/>
            <person name="Campo K."/>
            <person name="Chang J."/>
            <person name="Cheshatsang Y."/>
            <person name="Citroen M."/>
            <person name="Collymore A."/>
            <person name="Considine T."/>
            <person name="Cook A."/>
            <person name="Cooke P."/>
            <person name="Corum B."/>
            <person name="Cuomo C."/>
            <person name="David R."/>
            <person name="Dawoe T."/>
            <person name="Degray S."/>
            <person name="Dodge S."/>
            <person name="Dooley K."/>
            <person name="Dorje P."/>
            <person name="Dorjee K."/>
            <person name="Dorris L."/>
            <person name="Duffey N."/>
            <person name="Dupes A."/>
            <person name="Elkins T."/>
            <person name="Engels R."/>
            <person name="Erickson J."/>
            <person name="Farina A."/>
            <person name="Faro S."/>
            <person name="Ferreira P."/>
            <person name="Fischer H."/>
            <person name="Fitzgerald M."/>
            <person name="Foley K."/>
            <person name="Gage D."/>
            <person name="Galagan J."/>
            <person name="Gearin G."/>
            <person name="Gnerre S."/>
            <person name="Gnirke A."/>
            <person name="Goyette A."/>
            <person name="Graham J."/>
            <person name="Grandbois E."/>
            <person name="Gyaltsen K."/>
            <person name="Hafez N."/>
            <person name="Hagopian D."/>
            <person name="Hagos B."/>
            <person name="Hall J."/>
            <person name="Hatcher B."/>
            <person name="Heller A."/>
            <person name="Higgins H."/>
            <person name="Honan T."/>
            <person name="Horn A."/>
            <person name="Houde N."/>
            <person name="Hughes L."/>
            <person name="Hulme W."/>
            <person name="Husby E."/>
            <person name="Iliev I."/>
            <person name="Jaffe D."/>
            <person name="Jones C."/>
            <person name="Kamal M."/>
            <person name="Kamat A."/>
            <person name="Kamvysselis M."/>
            <person name="Karlsson E."/>
            <person name="Kells C."/>
            <person name="Kieu A."/>
            <person name="Kisner P."/>
            <person name="Kodira C."/>
            <person name="Kulbokas E."/>
            <person name="Labutti K."/>
            <person name="Lama D."/>
            <person name="Landers T."/>
            <person name="Leger J."/>
            <person name="Levine S."/>
            <person name="Lewis D."/>
            <person name="Lewis T."/>
            <person name="Lindblad-toh K."/>
            <person name="Liu X."/>
            <person name="Lokyitsang T."/>
            <person name="Lokyitsang Y."/>
            <person name="Lucien O."/>
            <person name="Lui A."/>
            <person name="Ma L.J."/>
            <person name="Mabbitt R."/>
            <person name="Macdonald J."/>
            <person name="Maclean C."/>
            <person name="Major J."/>
            <person name="Manning J."/>
            <person name="Marabella R."/>
            <person name="Maru K."/>
            <person name="Matthews C."/>
            <person name="Mauceli E."/>
            <person name="Mccarthy M."/>
            <person name="Mcdonough S."/>
            <person name="Mcghee T."/>
            <person name="Meldrim J."/>
            <person name="Meneus L."/>
            <person name="Mesirov J."/>
            <person name="Mihalev A."/>
            <person name="Mihova T."/>
            <person name="Mikkelsen T."/>
            <person name="Mlenga V."/>
            <person name="Moru K."/>
            <person name="Mozes J."/>
            <person name="Mulrain L."/>
            <person name="Munson G."/>
            <person name="Naylor J."/>
            <person name="Newes C."/>
            <person name="Nguyen C."/>
            <person name="Nguyen N."/>
            <person name="Nguyen T."/>
            <person name="Nicol R."/>
            <person name="Nielsen C."/>
            <person name="Nizzari M."/>
            <person name="Norbu C."/>
            <person name="Norbu N."/>
            <person name="O'donnell P."/>
            <person name="Okoawo O."/>
            <person name="O'leary S."/>
            <person name="Omotosho B."/>
            <person name="O'neill K."/>
            <person name="Osman S."/>
            <person name="Parker S."/>
            <person name="Perrin D."/>
            <person name="Phunkhang P."/>
            <person name="Piqani B."/>
            <person name="Purcell S."/>
            <person name="Rachupka T."/>
            <person name="Ramasamy U."/>
            <person name="Rameau R."/>
            <person name="Ray V."/>
            <person name="Raymond C."/>
            <person name="Retta R."/>
            <person name="Richardson S."/>
            <person name="Rise C."/>
            <person name="Rodriguez J."/>
            <person name="Rogers J."/>
            <person name="Rogov P."/>
            <person name="Rutman M."/>
            <person name="Schupbach R."/>
            <person name="Seaman C."/>
            <person name="Settipalli S."/>
            <person name="Sharpe T."/>
            <person name="Sheridan J."/>
            <person name="Sherpa N."/>
            <person name="Shi J."/>
            <person name="Smirnov S."/>
            <person name="Smith C."/>
            <person name="Sougnez C."/>
            <person name="Spencer B."/>
            <person name="Stalker J."/>
            <person name="Stange-thomann N."/>
            <person name="Stavropoulos S."/>
            <person name="Stetson K."/>
            <person name="Stone C."/>
            <person name="Stone S."/>
            <person name="Stubbs M."/>
            <person name="Talamas J."/>
            <person name="Tchuinga P."/>
            <person name="Tenzing P."/>
            <person name="Tesfaye S."/>
            <person name="Theodore J."/>
            <person name="Thoulutsang Y."/>
            <person name="Topham K."/>
            <person name="Towey S."/>
            <person name="Tsamla T."/>
            <person name="Tsomo N."/>
            <person name="Vallee D."/>
            <person name="Vassiliev H."/>
            <person name="Venkataraman V."/>
            <person name="Vinson J."/>
            <person name="Vo A."/>
            <person name="Wade C."/>
            <person name="Wang S."/>
            <person name="Wangchuk T."/>
            <person name="Wangdi T."/>
            <person name="Whittaker C."/>
            <person name="Wilkinson J."/>
            <person name="Wu Y."/>
            <person name="Wyman D."/>
            <person name="Yadav S."/>
            <person name="Yang S."/>
            <person name="Yang X."/>
            <person name="Yeager S."/>
            <person name="Yee E."/>
            <person name="Young G."/>
            <person name="Zainoun J."/>
            <person name="Zembeck L."/>
            <person name="Zimmer A."/>
            <person name="Zody M."/>
            <person name="Lander E."/>
        </authorList>
    </citation>
    <scope>NUCLEOTIDE SEQUENCE [LARGE SCALE GENOMIC DNA]</scope>
</reference>
<organism evidence="2 3">
    <name type="scientific">Ciona savignyi</name>
    <name type="common">Pacific transparent sea squirt</name>
    <dbReference type="NCBI Taxonomy" id="51511"/>
    <lineage>
        <taxon>Eukaryota</taxon>
        <taxon>Metazoa</taxon>
        <taxon>Chordata</taxon>
        <taxon>Tunicata</taxon>
        <taxon>Ascidiacea</taxon>
        <taxon>Phlebobranchia</taxon>
        <taxon>Cionidae</taxon>
        <taxon>Ciona</taxon>
    </lineage>
</organism>
<accession>H2ZKE2</accession>
<feature type="compositionally biased region" description="Polar residues" evidence="1">
    <location>
        <begin position="332"/>
        <end position="342"/>
    </location>
</feature>
<dbReference type="Ensembl" id="ENSCSAVT00000018255.1">
    <property type="protein sequence ID" value="ENSCSAVP00000018058.1"/>
    <property type="gene ID" value="ENSCSAVG00000010629.1"/>
</dbReference>
<name>H2ZKE2_CIOSA</name>
<dbReference type="PANTHER" id="PTHR45812:SF1">
    <property type="entry name" value="DNA POLYMERASE ZETA CATALYTIC SUBUNIT"/>
    <property type="match status" value="1"/>
</dbReference>
<dbReference type="InParanoid" id="H2ZKE2"/>
<evidence type="ECO:0008006" key="4">
    <source>
        <dbReference type="Google" id="ProtNLM"/>
    </source>
</evidence>